<keyword evidence="4" id="KW-0904">Protein phosphatase</keyword>
<dbReference type="InterPro" id="IPR036196">
    <property type="entry name" value="Ptyr_pPase_sf"/>
</dbReference>
<name>A0A5C1QGB5_9SPIO</name>
<dbReference type="RefSeq" id="WP_149485197.1">
    <property type="nucleotide sequence ID" value="NZ_CP036150.1"/>
</dbReference>
<gene>
    <name evidence="7" type="ORF">EXM22_03605</name>
</gene>
<evidence type="ECO:0000256" key="4">
    <source>
        <dbReference type="ARBA" id="ARBA00022912"/>
    </source>
</evidence>
<organism evidence="7 8">
    <name type="scientific">Oceanispirochaeta crateris</name>
    <dbReference type="NCBI Taxonomy" id="2518645"/>
    <lineage>
        <taxon>Bacteria</taxon>
        <taxon>Pseudomonadati</taxon>
        <taxon>Spirochaetota</taxon>
        <taxon>Spirochaetia</taxon>
        <taxon>Spirochaetales</taxon>
        <taxon>Spirochaetaceae</taxon>
        <taxon>Oceanispirochaeta</taxon>
    </lineage>
</organism>
<keyword evidence="3" id="KW-0378">Hydrolase</keyword>
<feature type="domain" description="Phosphotyrosine protein phosphatase I" evidence="6">
    <location>
        <begin position="4"/>
        <end position="149"/>
    </location>
</feature>
<dbReference type="PANTHER" id="PTHR11717:SF7">
    <property type="entry name" value="LOW MOLECULAR WEIGHT PHOSPHOTYROSINE PROTEIN PHOSPHATASE"/>
    <property type="match status" value="1"/>
</dbReference>
<sequence length="157" mass="18001">MSDFKVMFVCLGNICRSPLAHAVFQQRAEEEGLNVFVESCGTGAWHIGEPADSRMRRTAQDHGVVINHLARKFQPSDLDEYDLIIPMDRSNRKDLLTHARPVHQEKIHLMREWDPQGGQDVPDPWYGGPEGFETVYDIVDRSCRVLIDQLKKDEKLS</sequence>
<evidence type="ECO:0000256" key="1">
    <source>
        <dbReference type="ARBA" id="ARBA00011063"/>
    </source>
</evidence>
<feature type="active site" description="Nucleophile" evidence="5">
    <location>
        <position position="10"/>
    </location>
</feature>
<dbReference type="PRINTS" id="PR00719">
    <property type="entry name" value="LMWPTPASE"/>
</dbReference>
<feature type="active site" evidence="5">
    <location>
        <position position="16"/>
    </location>
</feature>
<evidence type="ECO:0000313" key="7">
    <source>
        <dbReference type="EMBL" id="QEN07115.1"/>
    </source>
</evidence>
<dbReference type="EMBL" id="CP036150">
    <property type="protein sequence ID" value="QEN07115.1"/>
    <property type="molecule type" value="Genomic_DNA"/>
</dbReference>
<dbReference type="KEGG" id="ock:EXM22_03605"/>
<evidence type="ECO:0000313" key="8">
    <source>
        <dbReference type="Proteomes" id="UP000324209"/>
    </source>
</evidence>
<dbReference type="EC" id="3.1.3.48" evidence="2"/>
<dbReference type="PANTHER" id="PTHR11717">
    <property type="entry name" value="LOW MOLECULAR WEIGHT PROTEIN TYROSINE PHOSPHATASE"/>
    <property type="match status" value="1"/>
</dbReference>
<feature type="active site" description="Proton donor" evidence="5">
    <location>
        <position position="123"/>
    </location>
</feature>
<evidence type="ECO:0000256" key="2">
    <source>
        <dbReference type="ARBA" id="ARBA00013064"/>
    </source>
</evidence>
<dbReference type="OrthoDB" id="9784339at2"/>
<evidence type="ECO:0000256" key="5">
    <source>
        <dbReference type="PIRSR" id="PIRSR617867-1"/>
    </source>
</evidence>
<dbReference type="Pfam" id="PF01451">
    <property type="entry name" value="LMWPc"/>
    <property type="match status" value="1"/>
</dbReference>
<reference evidence="7 8" key="1">
    <citation type="submission" date="2019-02" db="EMBL/GenBank/DDBJ databases">
        <title>Complete Genome Sequence and Methylome Analysis of free living Spirochaetas.</title>
        <authorList>
            <person name="Fomenkov A."/>
            <person name="Dubinina G."/>
            <person name="Leshcheva N."/>
            <person name="Mikheeva N."/>
            <person name="Grabovich M."/>
            <person name="Vincze T."/>
            <person name="Roberts R.J."/>
        </authorList>
    </citation>
    <scope>NUCLEOTIDE SEQUENCE [LARGE SCALE GENOMIC DNA]</scope>
    <source>
        <strain evidence="7 8">K2</strain>
    </source>
</reference>
<dbReference type="CDD" id="cd16343">
    <property type="entry name" value="LMWPTP"/>
    <property type="match status" value="1"/>
</dbReference>
<keyword evidence="8" id="KW-1185">Reference proteome</keyword>
<dbReference type="Gene3D" id="3.40.50.2300">
    <property type="match status" value="1"/>
</dbReference>
<dbReference type="InterPro" id="IPR017867">
    <property type="entry name" value="Tyr_phospatase_low_mol_wt"/>
</dbReference>
<proteinExistence type="inferred from homology"/>
<comment type="similarity">
    <text evidence="1">Belongs to the low molecular weight phosphotyrosine protein phosphatase family.</text>
</comment>
<evidence type="ECO:0000256" key="3">
    <source>
        <dbReference type="ARBA" id="ARBA00022801"/>
    </source>
</evidence>
<evidence type="ECO:0000259" key="6">
    <source>
        <dbReference type="SMART" id="SM00226"/>
    </source>
</evidence>
<protein>
    <recommendedName>
        <fullName evidence="2">protein-tyrosine-phosphatase</fullName>
        <ecNumber evidence="2">3.1.3.48</ecNumber>
    </recommendedName>
</protein>
<dbReference type="AlphaFoldDB" id="A0A5C1QGB5"/>
<dbReference type="SMART" id="SM00226">
    <property type="entry name" value="LMWPc"/>
    <property type="match status" value="1"/>
</dbReference>
<dbReference type="Proteomes" id="UP000324209">
    <property type="component" value="Chromosome"/>
</dbReference>
<dbReference type="InterPro" id="IPR023485">
    <property type="entry name" value="Ptyr_pPase"/>
</dbReference>
<dbReference type="SUPFAM" id="SSF52788">
    <property type="entry name" value="Phosphotyrosine protein phosphatases I"/>
    <property type="match status" value="1"/>
</dbReference>
<accession>A0A5C1QGB5</accession>
<dbReference type="GO" id="GO:0004725">
    <property type="term" value="F:protein tyrosine phosphatase activity"/>
    <property type="evidence" value="ECO:0007669"/>
    <property type="project" value="UniProtKB-EC"/>
</dbReference>
<dbReference type="InterPro" id="IPR050438">
    <property type="entry name" value="LMW_PTPase"/>
</dbReference>